<dbReference type="GO" id="GO:0005874">
    <property type="term" value="C:microtubule"/>
    <property type="evidence" value="ECO:0007669"/>
    <property type="project" value="TreeGrafter"/>
</dbReference>
<dbReference type="InterPro" id="IPR022812">
    <property type="entry name" value="Dynamin"/>
</dbReference>
<dbReference type="PROSITE" id="PS51388">
    <property type="entry name" value="GED"/>
    <property type="match status" value="1"/>
</dbReference>
<dbReference type="SUPFAM" id="SSF52540">
    <property type="entry name" value="P-loop containing nucleoside triphosphate hydrolases"/>
    <property type="match status" value="1"/>
</dbReference>
<keyword evidence="1" id="KW-0547">Nucleotide-binding</keyword>
<dbReference type="Pfam" id="PF00350">
    <property type="entry name" value="Dynamin_N"/>
    <property type="match status" value="1"/>
</dbReference>
<dbReference type="PANTHER" id="PTHR11566:SF21">
    <property type="entry name" value="DYNAMIN RELATED PROTEIN 1, ISOFORM A"/>
    <property type="match status" value="1"/>
</dbReference>
<dbReference type="GO" id="GO:0016020">
    <property type="term" value="C:membrane"/>
    <property type="evidence" value="ECO:0007669"/>
    <property type="project" value="TreeGrafter"/>
</dbReference>
<proteinExistence type="predicted"/>
<dbReference type="EMBL" id="JAEHOC010000067">
    <property type="protein sequence ID" value="KAG2424260.1"/>
    <property type="molecule type" value="Genomic_DNA"/>
</dbReference>
<dbReference type="PRINTS" id="PR00195">
    <property type="entry name" value="DYNAMIN"/>
</dbReference>
<dbReference type="InterPro" id="IPR020850">
    <property type="entry name" value="GED_dom"/>
</dbReference>
<dbReference type="GO" id="GO:0005737">
    <property type="term" value="C:cytoplasm"/>
    <property type="evidence" value="ECO:0007669"/>
    <property type="project" value="TreeGrafter"/>
</dbReference>
<dbReference type="GO" id="GO:0005525">
    <property type="term" value="F:GTP binding"/>
    <property type="evidence" value="ECO:0007669"/>
    <property type="project" value="InterPro"/>
</dbReference>
<dbReference type="GO" id="GO:0008017">
    <property type="term" value="F:microtubule binding"/>
    <property type="evidence" value="ECO:0007669"/>
    <property type="project" value="TreeGrafter"/>
</dbReference>
<dbReference type="InterPro" id="IPR001401">
    <property type="entry name" value="Dynamin_GTPase"/>
</dbReference>
<reference evidence="5" key="1">
    <citation type="journal article" date="2020" name="bioRxiv">
        <title>Comparative genomics of Chlamydomonas.</title>
        <authorList>
            <person name="Craig R.J."/>
            <person name="Hasan A.R."/>
            <person name="Ness R.W."/>
            <person name="Keightley P.D."/>
        </authorList>
    </citation>
    <scope>NUCLEOTIDE SEQUENCE</scope>
    <source>
        <strain evidence="5">SAG 7.73</strain>
    </source>
</reference>
<sequence>MTLSELKELRQRCLGRELPNFTPYKTMAAAATSHAGGTLADTAYQRTVCSVLAIANTLRELGVDNELQVPALVIAGDQSSGKSSVVEAITGISLPRADGTCTRCPTEIRMRTQDPMAAGPSGSVGDSDDETLNNAAGLPSGSSSSTSWQCRIKLCCEFDSEDKPLAEKPPEQLFCVVTDKAHVTACVSAAQAVLLNPRAVEATVVLEIDGAEADLTIIDLPGIIHSHADPDLIKLVKHMIKASLAPAHHIIVMALPAGQDAENQAIRLWAREVDPDGHRSIGIITKPDRVPESETGENQKLIKLVEASAGSGAADGHLRLGYYVVKNPGQEQLAAGISSEERRESEARYFAIHLHWSRAARRTPALLQRLGADALRTGLSGLLVEQITAQLPEMRRSCRELLGAVQGELHAMPRPVQDAPRELDRLLARVAAALHSHIHADADCAFYQRTKAMYRAYGEGVMRSLPAFLVGSTLISALDSSDKGMDVAAVAAGNSGDLDLGALAAQAAQGAAAITMEAEAEAFIESDAVQKLLAVKIFLRREHMTLRELKELRQRCLGRELPNFTPYKAMESLLQRFKGKWHEPAMSCLSGVAAAAHKLADEVVATEFGRYPAGSRTASAALSRRVEGLVDGAAALIEQLLRMEDGDVFTRNEQRLRELEVGFLARLKRAYLRPQALEDDDAFLAQPTPVDDELHMAASCLAYFKQVAFGRVQDMVPMAIRGTLLDRLGSQDEVVAAMQREVPDMAAAAPRLLSEDPRLAARRLQCEQRERRLRDALDALYRPAAA</sequence>
<accession>A0A835SP62</accession>
<evidence type="ECO:0000256" key="1">
    <source>
        <dbReference type="ARBA" id="ARBA00022741"/>
    </source>
</evidence>
<dbReference type="Gene3D" id="3.40.50.300">
    <property type="entry name" value="P-loop containing nucleotide triphosphate hydrolases"/>
    <property type="match status" value="1"/>
</dbReference>
<dbReference type="Gene3D" id="1.20.120.1240">
    <property type="entry name" value="Dynamin, middle domain"/>
    <property type="match status" value="1"/>
</dbReference>
<keyword evidence="6" id="KW-1185">Reference proteome</keyword>
<dbReference type="Pfam" id="PF02212">
    <property type="entry name" value="GED"/>
    <property type="match status" value="1"/>
</dbReference>
<name>A0A835SP62_CHLIN</name>
<dbReference type="AlphaFoldDB" id="A0A835SP62"/>
<gene>
    <name evidence="5" type="ORF">HXX76_014642</name>
</gene>
<evidence type="ECO:0000313" key="5">
    <source>
        <dbReference type="EMBL" id="KAG2424260.1"/>
    </source>
</evidence>
<dbReference type="GO" id="GO:0003924">
    <property type="term" value="F:GTPase activity"/>
    <property type="evidence" value="ECO:0007669"/>
    <property type="project" value="InterPro"/>
</dbReference>
<evidence type="ECO:0000256" key="3">
    <source>
        <dbReference type="SAM" id="MobiDB-lite"/>
    </source>
</evidence>
<dbReference type="InterPro" id="IPR000375">
    <property type="entry name" value="Dynamin_stalk"/>
</dbReference>
<dbReference type="CDD" id="cd08771">
    <property type="entry name" value="DLP_1"/>
    <property type="match status" value="1"/>
</dbReference>
<dbReference type="InterPro" id="IPR045063">
    <property type="entry name" value="Dynamin_N"/>
</dbReference>
<organism evidence="5 6">
    <name type="scientific">Chlamydomonas incerta</name>
    <dbReference type="NCBI Taxonomy" id="51695"/>
    <lineage>
        <taxon>Eukaryota</taxon>
        <taxon>Viridiplantae</taxon>
        <taxon>Chlorophyta</taxon>
        <taxon>core chlorophytes</taxon>
        <taxon>Chlorophyceae</taxon>
        <taxon>CS clade</taxon>
        <taxon>Chlamydomonadales</taxon>
        <taxon>Chlamydomonadaceae</taxon>
        <taxon>Chlamydomonas</taxon>
    </lineage>
</organism>
<dbReference type="InterPro" id="IPR027417">
    <property type="entry name" value="P-loop_NTPase"/>
</dbReference>
<protein>
    <recommendedName>
        <fullName evidence="4">GED domain-containing protein</fullName>
    </recommendedName>
</protein>
<feature type="domain" description="GED" evidence="4">
    <location>
        <begin position="694"/>
        <end position="786"/>
    </location>
</feature>
<evidence type="ECO:0000256" key="2">
    <source>
        <dbReference type="ARBA" id="ARBA00023134"/>
    </source>
</evidence>
<dbReference type="Proteomes" id="UP000650467">
    <property type="component" value="Unassembled WGS sequence"/>
</dbReference>
<dbReference type="SMART" id="SM00053">
    <property type="entry name" value="DYNc"/>
    <property type="match status" value="1"/>
</dbReference>
<keyword evidence="2" id="KW-0342">GTP-binding</keyword>
<dbReference type="Pfam" id="PF01031">
    <property type="entry name" value="Dynamin_M"/>
    <property type="match status" value="2"/>
</dbReference>
<feature type="region of interest" description="Disordered" evidence="3">
    <location>
        <begin position="112"/>
        <end position="146"/>
    </location>
</feature>
<comment type="caution">
    <text evidence="5">The sequence shown here is derived from an EMBL/GenBank/DDBJ whole genome shotgun (WGS) entry which is preliminary data.</text>
</comment>
<evidence type="ECO:0000259" key="4">
    <source>
        <dbReference type="PROSITE" id="PS51388"/>
    </source>
</evidence>
<dbReference type="OrthoDB" id="529871at2759"/>
<dbReference type="PANTHER" id="PTHR11566">
    <property type="entry name" value="DYNAMIN"/>
    <property type="match status" value="1"/>
</dbReference>
<evidence type="ECO:0000313" key="6">
    <source>
        <dbReference type="Proteomes" id="UP000650467"/>
    </source>
</evidence>
<dbReference type="InterPro" id="IPR003130">
    <property type="entry name" value="GED"/>
</dbReference>